<evidence type="ECO:0000313" key="3">
    <source>
        <dbReference type="Proteomes" id="UP001221757"/>
    </source>
</evidence>
<reference evidence="2" key="1">
    <citation type="submission" date="2023-03" db="EMBL/GenBank/DDBJ databases">
        <title>Massive genome expansion in bonnet fungi (Mycena s.s.) driven by repeated elements and novel gene families across ecological guilds.</title>
        <authorList>
            <consortium name="Lawrence Berkeley National Laboratory"/>
            <person name="Harder C.B."/>
            <person name="Miyauchi S."/>
            <person name="Viragh M."/>
            <person name="Kuo A."/>
            <person name="Thoen E."/>
            <person name="Andreopoulos B."/>
            <person name="Lu D."/>
            <person name="Skrede I."/>
            <person name="Drula E."/>
            <person name="Henrissat B."/>
            <person name="Morin E."/>
            <person name="Kohler A."/>
            <person name="Barry K."/>
            <person name="LaButti K."/>
            <person name="Morin E."/>
            <person name="Salamov A."/>
            <person name="Lipzen A."/>
            <person name="Mereny Z."/>
            <person name="Hegedus B."/>
            <person name="Baldrian P."/>
            <person name="Stursova M."/>
            <person name="Weitz H."/>
            <person name="Taylor A."/>
            <person name="Grigoriev I.V."/>
            <person name="Nagy L.G."/>
            <person name="Martin F."/>
            <person name="Kauserud H."/>
        </authorList>
    </citation>
    <scope>NUCLEOTIDE SEQUENCE</scope>
    <source>
        <strain evidence="2">CBHHK067</strain>
    </source>
</reference>
<feature type="region of interest" description="Disordered" evidence="1">
    <location>
        <begin position="59"/>
        <end position="105"/>
    </location>
</feature>
<evidence type="ECO:0000256" key="1">
    <source>
        <dbReference type="SAM" id="MobiDB-lite"/>
    </source>
</evidence>
<dbReference type="EMBL" id="JARKIE010000258">
    <property type="protein sequence ID" value="KAJ7660581.1"/>
    <property type="molecule type" value="Genomic_DNA"/>
</dbReference>
<sequence>MSNIRAFAACCAGSRSGLDGLLFEDGEGFMTDDMKMVGAMYPDILSKFGVASIQADTMDFPTPSEPGNLALTSGDLPLAPSTASSAKDPRSRARTKKPKKIQTHTRPPAKIDNERMLDALKRSTTSALQRFSGRGHYPDAVLDTLNTELNGDELDVRNVIAWAQPGIINGGHKGNREALWPKLLGIIGELSSMYMMYLDPPTGFEMRVK</sequence>
<name>A0AAD7CSB9_MYCRO</name>
<evidence type="ECO:0000313" key="2">
    <source>
        <dbReference type="EMBL" id="KAJ7660581.1"/>
    </source>
</evidence>
<comment type="caution">
    <text evidence="2">The sequence shown here is derived from an EMBL/GenBank/DDBJ whole genome shotgun (WGS) entry which is preliminary data.</text>
</comment>
<organism evidence="2 3">
    <name type="scientific">Mycena rosella</name>
    <name type="common">Pink bonnet</name>
    <name type="synonym">Agaricus rosellus</name>
    <dbReference type="NCBI Taxonomy" id="1033263"/>
    <lineage>
        <taxon>Eukaryota</taxon>
        <taxon>Fungi</taxon>
        <taxon>Dikarya</taxon>
        <taxon>Basidiomycota</taxon>
        <taxon>Agaricomycotina</taxon>
        <taxon>Agaricomycetes</taxon>
        <taxon>Agaricomycetidae</taxon>
        <taxon>Agaricales</taxon>
        <taxon>Marasmiineae</taxon>
        <taxon>Mycenaceae</taxon>
        <taxon>Mycena</taxon>
    </lineage>
</organism>
<protein>
    <submittedName>
        <fullName evidence="2">Uncharacterized protein</fullName>
    </submittedName>
</protein>
<dbReference type="AlphaFoldDB" id="A0AAD7CSB9"/>
<feature type="compositionally biased region" description="Basic residues" evidence="1">
    <location>
        <begin position="92"/>
        <end position="103"/>
    </location>
</feature>
<accession>A0AAD7CSB9</accession>
<keyword evidence="3" id="KW-1185">Reference proteome</keyword>
<proteinExistence type="predicted"/>
<dbReference type="Proteomes" id="UP001221757">
    <property type="component" value="Unassembled WGS sequence"/>
</dbReference>
<gene>
    <name evidence="2" type="ORF">B0H17DRAFT_1144948</name>
</gene>